<dbReference type="Proteomes" id="UP000095280">
    <property type="component" value="Unplaced"/>
</dbReference>
<feature type="compositionally biased region" description="Polar residues" evidence="5">
    <location>
        <begin position="264"/>
        <end position="279"/>
    </location>
</feature>
<evidence type="ECO:0000256" key="2">
    <source>
        <dbReference type="ARBA" id="ARBA00022692"/>
    </source>
</evidence>
<keyword evidence="8" id="KW-1185">Reference proteome</keyword>
<feature type="transmembrane region" description="Helical" evidence="6">
    <location>
        <begin position="376"/>
        <end position="401"/>
    </location>
</feature>
<sequence>LNWTFCTCCFAGQSYTIEFLRFAKRQTLQFCIIKPVMAFVTIVLQAVAIIGTKFQNTGSPNSGYLYVTLIYNVSVAVALYGLLIFYFATRDLLSPFGPVLKFCTVKSVIFLSFWQSVLLAVLEKAGTIPAIYSQSGRMSTGTGTVAAGYQNFLICLEMLIAGVALRFAFPASTYSGDEESAGFVSGGGGSGAKRVVSLQSISSSLKETINPRDMVHDAIHNFHPQYQQYVQHTNRRPSDPDDGGGATATAGASSNSSSKYGTADSSADQASRPTVSGASSDRPILAVASRKSATVAAIIRHADIKAIMLAHFASVEECVNLSLMAAGGGGGGGGDSNSAIVYLWITCILGYVNTFTNGFSLIIFILDRKNIIMRRLLLLLSLSETVLNICLASNFTVMLWVGNRQRLFQLPDSANFITGAFFLSFMLFNAFIMIRNWCLVMIAGSRCEVVRNPLSTRSGQLFSPNRTLGGYILLTVISLALCSPRMFEFTWTVFPKPCNATGNETSTYLLTIMTHQRLDNLYEYKHYKTLLLFPMQTIAPIFLISFLSFLIIFTLRRRQFNQQPGSLGGGGAARSQDAATKTVMVLLICFVVFELPTFVFFVLNNTAFKKLANSRTVKLHTTFIANILVCVDSFSNFIVYSSTSNTFRDTVRRLLGLPGRKGAGVGGPNSGNYTLIRTVNPGANLRMSWSAAHANSVAVSHCAAARPGGGGARGSRDTAPLPLPSAHSMSAALPSSPSKSQEEIDAGFLR</sequence>
<dbReference type="Gene3D" id="1.20.1070.10">
    <property type="entry name" value="Rhodopsin 7-helix transmembrane proteins"/>
    <property type="match status" value="1"/>
</dbReference>
<dbReference type="InterPro" id="IPR005178">
    <property type="entry name" value="Ostalpha/TMEM184C"/>
</dbReference>
<evidence type="ECO:0000256" key="3">
    <source>
        <dbReference type="ARBA" id="ARBA00022989"/>
    </source>
</evidence>
<keyword evidence="3 6" id="KW-1133">Transmembrane helix</keyword>
<organism evidence="8 9">
    <name type="scientific">Macrostomum lignano</name>
    <dbReference type="NCBI Taxonomy" id="282301"/>
    <lineage>
        <taxon>Eukaryota</taxon>
        <taxon>Metazoa</taxon>
        <taxon>Spiralia</taxon>
        <taxon>Lophotrochozoa</taxon>
        <taxon>Platyhelminthes</taxon>
        <taxon>Rhabditophora</taxon>
        <taxon>Macrostomorpha</taxon>
        <taxon>Macrostomida</taxon>
        <taxon>Macrostomidae</taxon>
        <taxon>Macrostomum</taxon>
    </lineage>
</organism>
<comment type="subcellular location">
    <subcellularLocation>
        <location evidence="1">Membrane</location>
        <topology evidence="1">Multi-pass membrane protein</topology>
    </subcellularLocation>
</comment>
<feature type="domain" description="G-protein coupled receptors family 1 profile" evidence="7">
    <location>
        <begin position="356"/>
        <end position="640"/>
    </location>
</feature>
<dbReference type="WBParaSite" id="maker-uti_cns_0018824-snap-gene-0.2-mRNA-1">
    <property type="protein sequence ID" value="maker-uti_cns_0018824-snap-gene-0.2-mRNA-1"/>
    <property type="gene ID" value="maker-uti_cns_0018824-snap-gene-0.2"/>
</dbReference>
<feature type="transmembrane region" description="Helical" evidence="6">
    <location>
        <begin position="413"/>
        <end position="432"/>
    </location>
</feature>
<evidence type="ECO:0000256" key="4">
    <source>
        <dbReference type="ARBA" id="ARBA00023136"/>
    </source>
</evidence>
<evidence type="ECO:0000256" key="6">
    <source>
        <dbReference type="SAM" id="Phobius"/>
    </source>
</evidence>
<dbReference type="Pfam" id="PF03619">
    <property type="entry name" value="Solute_trans_a"/>
    <property type="match status" value="1"/>
</dbReference>
<dbReference type="PANTHER" id="PTHR23423">
    <property type="entry name" value="ORGANIC SOLUTE TRANSPORTER-RELATED"/>
    <property type="match status" value="1"/>
</dbReference>
<feature type="transmembrane region" description="Helical" evidence="6">
    <location>
        <begin position="623"/>
        <end position="643"/>
    </location>
</feature>
<feature type="compositionally biased region" description="Low complexity" evidence="5">
    <location>
        <begin position="247"/>
        <end position="263"/>
    </location>
</feature>
<name>A0A1I8IWJ4_9PLAT</name>
<reference evidence="9" key="1">
    <citation type="submission" date="2016-11" db="UniProtKB">
        <authorList>
            <consortium name="WormBaseParasite"/>
        </authorList>
    </citation>
    <scope>IDENTIFICATION</scope>
</reference>
<feature type="transmembrane region" description="Helical" evidence="6">
    <location>
        <begin position="583"/>
        <end position="603"/>
    </location>
</feature>
<feature type="transmembrane region" description="Helical" evidence="6">
    <location>
        <begin position="531"/>
        <end position="553"/>
    </location>
</feature>
<evidence type="ECO:0000313" key="9">
    <source>
        <dbReference type="WBParaSite" id="maker-uti_cns_0018824-snap-gene-0.2-mRNA-1"/>
    </source>
</evidence>
<feature type="transmembrane region" description="Helical" evidence="6">
    <location>
        <begin position="99"/>
        <end position="122"/>
    </location>
</feature>
<feature type="region of interest" description="Disordered" evidence="5">
    <location>
        <begin position="233"/>
        <end position="279"/>
    </location>
</feature>
<dbReference type="InterPro" id="IPR017452">
    <property type="entry name" value="GPCR_Rhodpsn_7TM"/>
</dbReference>
<dbReference type="AlphaFoldDB" id="A0A1I8IWJ4"/>
<feature type="transmembrane region" description="Helical" evidence="6">
    <location>
        <begin position="341"/>
        <end position="364"/>
    </location>
</feature>
<dbReference type="SUPFAM" id="SSF81321">
    <property type="entry name" value="Family A G protein-coupled receptor-like"/>
    <property type="match status" value="1"/>
</dbReference>
<dbReference type="InterPro" id="IPR019427">
    <property type="entry name" value="7TM_GPCR_serpentine_rcpt_Srw"/>
</dbReference>
<dbReference type="Pfam" id="PF10324">
    <property type="entry name" value="7TM_GPCR_Srw"/>
    <property type="match status" value="1"/>
</dbReference>
<evidence type="ECO:0000256" key="1">
    <source>
        <dbReference type="ARBA" id="ARBA00004141"/>
    </source>
</evidence>
<keyword evidence="4 6" id="KW-0472">Membrane</keyword>
<feature type="transmembrane region" description="Helical" evidence="6">
    <location>
        <begin position="31"/>
        <end position="51"/>
    </location>
</feature>
<evidence type="ECO:0000259" key="7">
    <source>
        <dbReference type="PROSITE" id="PS50262"/>
    </source>
</evidence>
<feature type="region of interest" description="Disordered" evidence="5">
    <location>
        <begin position="705"/>
        <end position="750"/>
    </location>
</feature>
<keyword evidence="2 6" id="KW-0812">Transmembrane</keyword>
<proteinExistence type="predicted"/>
<dbReference type="GO" id="GO:0008528">
    <property type="term" value="F:G protein-coupled peptide receptor activity"/>
    <property type="evidence" value="ECO:0007669"/>
    <property type="project" value="InterPro"/>
</dbReference>
<dbReference type="SMART" id="SM01417">
    <property type="entry name" value="Solute_trans_a"/>
    <property type="match status" value="1"/>
</dbReference>
<dbReference type="PROSITE" id="PS50262">
    <property type="entry name" value="G_PROTEIN_RECEP_F1_2"/>
    <property type="match status" value="1"/>
</dbReference>
<evidence type="ECO:0000256" key="5">
    <source>
        <dbReference type="SAM" id="MobiDB-lite"/>
    </source>
</evidence>
<evidence type="ECO:0000313" key="8">
    <source>
        <dbReference type="Proteomes" id="UP000095280"/>
    </source>
</evidence>
<feature type="transmembrane region" description="Helical" evidence="6">
    <location>
        <begin position="63"/>
        <end position="87"/>
    </location>
</feature>
<feature type="transmembrane region" description="Helical" evidence="6">
    <location>
        <begin position="468"/>
        <end position="487"/>
    </location>
</feature>
<dbReference type="GO" id="GO:0016020">
    <property type="term" value="C:membrane"/>
    <property type="evidence" value="ECO:0007669"/>
    <property type="project" value="UniProtKB-SubCell"/>
</dbReference>
<protein>
    <submittedName>
        <fullName evidence="9">G_PROTEIN_RECEP_F1_2 domain-containing protein</fullName>
    </submittedName>
</protein>
<accession>A0A1I8IWJ4</accession>